<evidence type="ECO:0000256" key="1">
    <source>
        <dbReference type="SAM" id="SignalP"/>
    </source>
</evidence>
<evidence type="ECO:0000313" key="2">
    <source>
        <dbReference type="EMBL" id="KAH7038918.1"/>
    </source>
</evidence>
<sequence>MLRVIVVARPGCLVAFLAAGGRCSEAQGDVQFLNSRIAVTPAGSAAESHWASLQNSDRILIPHHLEACWPVRKRRLLGPMGFDCSDSLTALIAMIAHATRFPGEKGALHDLEERTLPCSSGAGLLQCHLTKATTAYSRTLHRSKHASKKRKVITTPLL</sequence>
<dbReference type="EMBL" id="JAGTJR010000032">
    <property type="protein sequence ID" value="KAH7038918.1"/>
    <property type="molecule type" value="Genomic_DNA"/>
</dbReference>
<gene>
    <name evidence="2" type="ORF">B0J12DRAFT_676923</name>
</gene>
<proteinExistence type="predicted"/>
<feature type="chain" id="PRO_5046142897" description="Secreted protein" evidence="1">
    <location>
        <begin position="27"/>
        <end position="158"/>
    </location>
</feature>
<reference evidence="2 3" key="1">
    <citation type="journal article" date="2021" name="Nat. Commun.">
        <title>Genetic determinants of endophytism in the Arabidopsis root mycobiome.</title>
        <authorList>
            <person name="Mesny F."/>
            <person name="Miyauchi S."/>
            <person name="Thiergart T."/>
            <person name="Pickel B."/>
            <person name="Atanasova L."/>
            <person name="Karlsson M."/>
            <person name="Huettel B."/>
            <person name="Barry K.W."/>
            <person name="Haridas S."/>
            <person name="Chen C."/>
            <person name="Bauer D."/>
            <person name="Andreopoulos W."/>
            <person name="Pangilinan J."/>
            <person name="LaButti K."/>
            <person name="Riley R."/>
            <person name="Lipzen A."/>
            <person name="Clum A."/>
            <person name="Drula E."/>
            <person name="Henrissat B."/>
            <person name="Kohler A."/>
            <person name="Grigoriev I.V."/>
            <person name="Martin F.M."/>
            <person name="Hacquard S."/>
        </authorList>
    </citation>
    <scope>NUCLEOTIDE SEQUENCE [LARGE SCALE GENOMIC DNA]</scope>
    <source>
        <strain evidence="2 3">MPI-SDFR-AT-0080</strain>
    </source>
</reference>
<dbReference type="Proteomes" id="UP000774617">
    <property type="component" value="Unassembled WGS sequence"/>
</dbReference>
<comment type="caution">
    <text evidence="2">The sequence shown here is derived from an EMBL/GenBank/DDBJ whole genome shotgun (WGS) entry which is preliminary data.</text>
</comment>
<keyword evidence="3" id="KW-1185">Reference proteome</keyword>
<name>A0ABQ8G0A2_9PEZI</name>
<protein>
    <recommendedName>
        <fullName evidence="4">Secreted protein</fullName>
    </recommendedName>
</protein>
<accession>A0ABQ8G0A2</accession>
<organism evidence="2 3">
    <name type="scientific">Macrophomina phaseolina</name>
    <dbReference type="NCBI Taxonomy" id="35725"/>
    <lineage>
        <taxon>Eukaryota</taxon>
        <taxon>Fungi</taxon>
        <taxon>Dikarya</taxon>
        <taxon>Ascomycota</taxon>
        <taxon>Pezizomycotina</taxon>
        <taxon>Dothideomycetes</taxon>
        <taxon>Dothideomycetes incertae sedis</taxon>
        <taxon>Botryosphaeriales</taxon>
        <taxon>Botryosphaeriaceae</taxon>
        <taxon>Macrophomina</taxon>
    </lineage>
</organism>
<evidence type="ECO:0008006" key="4">
    <source>
        <dbReference type="Google" id="ProtNLM"/>
    </source>
</evidence>
<evidence type="ECO:0000313" key="3">
    <source>
        <dbReference type="Proteomes" id="UP000774617"/>
    </source>
</evidence>
<keyword evidence="1" id="KW-0732">Signal</keyword>
<feature type="signal peptide" evidence="1">
    <location>
        <begin position="1"/>
        <end position="26"/>
    </location>
</feature>